<protein>
    <submittedName>
        <fullName evidence="4">Uncharacterized protein</fullName>
    </submittedName>
</protein>
<feature type="chain" id="PRO_5030908887" evidence="3">
    <location>
        <begin position="31"/>
        <end position="1257"/>
    </location>
</feature>
<keyword evidence="3" id="KW-0732">Signal</keyword>
<proteinExistence type="predicted"/>
<feature type="signal peptide" evidence="3">
    <location>
        <begin position="1"/>
        <end position="30"/>
    </location>
</feature>
<feature type="region of interest" description="Disordered" evidence="1">
    <location>
        <begin position="696"/>
        <end position="732"/>
    </location>
</feature>
<feature type="transmembrane region" description="Helical" evidence="2">
    <location>
        <begin position="375"/>
        <end position="397"/>
    </location>
</feature>
<feature type="region of interest" description="Disordered" evidence="1">
    <location>
        <begin position="1133"/>
        <end position="1257"/>
    </location>
</feature>
<keyword evidence="4" id="KW-0614">Plasmid</keyword>
<feature type="compositionally biased region" description="Polar residues" evidence="1">
    <location>
        <begin position="1069"/>
        <end position="1080"/>
    </location>
</feature>
<reference evidence="4 5" key="1">
    <citation type="journal article" date="2020" name="Microbiol. Resour. Announc.">
        <title>Complete Genome Sequence of Streptococcus salivarius DB-B5, a Novel Probiotic Candidate Isolated from the Supragingival Plaque of a Healthy Female Subject.</title>
        <authorList>
            <person name="Fields F.R."/>
            <person name="Li X."/>
            <person name="Navarre W.W."/>
            <person name="Naito M."/>
        </authorList>
    </citation>
    <scope>NUCLEOTIDE SEQUENCE [LARGE SCALE GENOMIC DNA]</scope>
    <source>
        <strain evidence="4 5">DB-B5</strain>
        <plasmid evidence="4 5">pIKMIN-B502</plasmid>
    </source>
</reference>
<feature type="compositionally biased region" description="Polar residues" evidence="1">
    <location>
        <begin position="1174"/>
        <end position="1183"/>
    </location>
</feature>
<feature type="compositionally biased region" description="Basic and acidic residues" evidence="1">
    <location>
        <begin position="709"/>
        <end position="729"/>
    </location>
</feature>
<feature type="compositionally biased region" description="Low complexity" evidence="1">
    <location>
        <begin position="1191"/>
        <end position="1225"/>
    </location>
</feature>
<feature type="transmembrane region" description="Helical" evidence="2">
    <location>
        <begin position="292"/>
        <end position="310"/>
    </location>
</feature>
<feature type="transmembrane region" description="Helical" evidence="2">
    <location>
        <begin position="920"/>
        <end position="940"/>
    </location>
</feature>
<accession>A0A7L6WPU9</accession>
<keyword evidence="2" id="KW-0472">Membrane</keyword>
<evidence type="ECO:0000313" key="4">
    <source>
        <dbReference type="EMBL" id="QMI52132.1"/>
    </source>
</evidence>
<feature type="compositionally biased region" description="Polar residues" evidence="1">
    <location>
        <begin position="1019"/>
        <end position="1029"/>
    </location>
</feature>
<feature type="transmembrane region" description="Helical" evidence="2">
    <location>
        <begin position="409"/>
        <end position="428"/>
    </location>
</feature>
<keyword evidence="2" id="KW-0812">Transmembrane</keyword>
<dbReference type="Proteomes" id="UP000516705">
    <property type="component" value="Plasmid pIKMIN-B502"/>
</dbReference>
<organism evidence="4 5">
    <name type="scientific">Streptococcus salivarius</name>
    <dbReference type="NCBI Taxonomy" id="1304"/>
    <lineage>
        <taxon>Bacteria</taxon>
        <taxon>Bacillati</taxon>
        <taxon>Bacillota</taxon>
        <taxon>Bacilli</taxon>
        <taxon>Lactobacillales</taxon>
        <taxon>Streptococcaceae</taxon>
        <taxon>Streptococcus</taxon>
    </lineage>
</organism>
<dbReference type="EMBL" id="CP054155">
    <property type="protein sequence ID" value="QMI52132.1"/>
    <property type="molecule type" value="Genomic_DNA"/>
</dbReference>
<gene>
    <name evidence="4" type="ORF">HRE60_10635</name>
</gene>
<feature type="region of interest" description="Disordered" evidence="1">
    <location>
        <begin position="138"/>
        <end position="164"/>
    </location>
</feature>
<feature type="region of interest" description="Disordered" evidence="1">
    <location>
        <begin position="1011"/>
        <end position="1086"/>
    </location>
</feature>
<evidence type="ECO:0000256" key="1">
    <source>
        <dbReference type="SAM" id="MobiDB-lite"/>
    </source>
</evidence>
<keyword evidence="2" id="KW-1133">Transmembrane helix</keyword>
<evidence type="ECO:0000313" key="5">
    <source>
        <dbReference type="Proteomes" id="UP000516705"/>
    </source>
</evidence>
<sequence length="1257" mass="138084">MDKRKKFLWLITIPLLILTLFIGSSQKTHAEEKEGYYSNSGTEIKQEGGVGITNFDGQQYSYIQVYLGKGGKKRYLYLTPYVGGVGQATPQYKVDNGNGNWVTLPNGFDSVMKTTDDSNLEKDKKTFKETYGYEYNDKDSILGSSSSNSNSSSSSKTPTYKDDEDALTNYYDNYRLGKYNTPANLLQSVIMGDGGKSGIKSKSISYTSLSQYPKYESVKQNVTDDDGKTEERMVGTAEYGNIKDSGGTTKVGATTSNMIKVVSQYGWLTTKKDDEQDTPWYQTIWDSMNSPVSAIVAIIAIVLGVVAEWVTALFKLLLEIAANVIGLLFPDYVLGLASEVMTGKTLSENGQWLYKIFENVITAVVGNNQKTLIKLIGNLSIAVWISIAVITFILSWLKGGVKGGVQKFIRGFFHVTAILMFFLLIPSINSSLKYDSVSPDEKAPTVDDGAFNSLKWAVGTNLDISYLYPDTYQNVVSETVKSKSALDESFKVTNETIAKANEAVNQKLGSQMSAQIDESIKGKNGQQSQFENIMNSDKTWNVNTYLRFISTSGTADAGGVNLASSYLPPLMSWADNVTNRYSVSAGSVSGIGTKNMDDVQKGGTFSWTGRPIFFNSLSDENEDGGDEEAYVAVNSLYGIKYDPQLFKPVVVSQSEPYTYLYGASTSNSYTTSNVANYTNYKGLSFNKDLTIRVNNNTQVDDDESTIPAGKDDTGSVKTKDTLPEGDGKDHRSRAQLQWQNAYMIAMYNKYAGTTTTSQKNFYNSGFGKFGFATQSTMFLLQSTYDSSGLDYLGYNPNFSNADKGKVQTSSNVYMPVYTFPMTATQMTNKVSTTAFGLIAVAIVYVGMVMAIYKYGFRDFIGDSWKAVVRVFTKGSFASVGILFLAKLAYKIIFSMSDKYESVMMYVLNAFMNGVTSSNWAQAWGMGVSGLILVLFSFFMVKPMFRVGNGKESLSSLFIYFVVLGYDAIVGILQRIDSIIYDENLATEGAGNRGSDKDIVDQLKLNRMTDHMNRLKNRGVTPSMNDSQSGDMDGTEDNSDGSSGGGSTPSSNGSGSGESGTQFKDKESTPSRTPSQNSFKQATKRVGGKVGKTALKYGKYVPYVGWVAGATETALKLKQGGKFKGAVNKLKDVRSKAKTNYTPRTNDKVNKQTSGNDLSKETRGRLETMMKGTEQKQVANSSSKRTPPQNPRTPTVNPRTPTVNPRTPTVNPRTPTVNPRTPTVNVQETVAKREAPKYTQRVSKHKPTKSTLQKKNRK</sequence>
<feature type="transmembrane region" description="Helical" evidence="2">
    <location>
        <begin position="952"/>
        <end position="972"/>
    </location>
</feature>
<feature type="transmembrane region" description="Helical" evidence="2">
    <location>
        <begin position="834"/>
        <end position="854"/>
    </location>
</feature>
<geneLocation type="plasmid" evidence="4 5">
    <name>pIKMIN-B502</name>
</geneLocation>
<feature type="compositionally biased region" description="Low complexity" evidence="1">
    <location>
        <begin position="144"/>
        <end position="155"/>
    </location>
</feature>
<dbReference type="RefSeq" id="WP_181671457.1">
    <property type="nucleotide sequence ID" value="NZ_CP054155.1"/>
</dbReference>
<name>A0A7L6WPU9_STRSL</name>
<feature type="transmembrane region" description="Helical" evidence="2">
    <location>
        <begin position="866"/>
        <end position="889"/>
    </location>
</feature>
<dbReference type="AlphaFoldDB" id="A0A7L6WPU9"/>
<feature type="compositionally biased region" description="Basic and acidic residues" evidence="1">
    <location>
        <begin position="1157"/>
        <end position="1167"/>
    </location>
</feature>
<evidence type="ECO:0000256" key="3">
    <source>
        <dbReference type="SAM" id="SignalP"/>
    </source>
</evidence>
<feature type="compositionally biased region" description="Basic residues" evidence="1">
    <location>
        <begin position="1241"/>
        <end position="1257"/>
    </location>
</feature>
<evidence type="ECO:0000256" key="2">
    <source>
        <dbReference type="SAM" id="Phobius"/>
    </source>
</evidence>